<evidence type="ECO:0000313" key="1">
    <source>
        <dbReference type="EMBL" id="MEN3931400.1"/>
    </source>
</evidence>
<comment type="caution">
    <text evidence="1">The sequence shown here is derived from an EMBL/GenBank/DDBJ whole genome shotgun (WGS) entry which is preliminary data.</text>
</comment>
<organism evidence="1 2">
    <name type="scientific">Hohaiivirga grylli</name>
    <dbReference type="NCBI Taxonomy" id="3133970"/>
    <lineage>
        <taxon>Bacteria</taxon>
        <taxon>Pseudomonadati</taxon>
        <taxon>Pseudomonadota</taxon>
        <taxon>Alphaproteobacteria</taxon>
        <taxon>Hyphomicrobiales</taxon>
        <taxon>Methylobacteriaceae</taxon>
        <taxon>Hohaiivirga</taxon>
    </lineage>
</organism>
<accession>A0ABV0BPC8</accession>
<keyword evidence="2" id="KW-1185">Reference proteome</keyword>
<dbReference type="EMBL" id="JBBYXI010000003">
    <property type="protein sequence ID" value="MEN3931400.1"/>
    <property type="molecule type" value="Genomic_DNA"/>
</dbReference>
<sequence>MNTMIRKVKNTSEKLGYGRDGCFNAVNMLVDDPYEQGVKHKARINTKHDVLLHWKARKRIDDAQFIAGQRLQNIWYQTGVGQISTIRYDHERVDTSATGGHFSEHAADAGLELRKIAAFLGQFDFKLLVRIICQGRKIEDEAQDIGGREPQLYVARRVRDALDYLADYWGTRGSLERFCTRQEQMPLS</sequence>
<dbReference type="Proteomes" id="UP001418637">
    <property type="component" value="Unassembled WGS sequence"/>
</dbReference>
<evidence type="ECO:0000313" key="2">
    <source>
        <dbReference type="Proteomes" id="UP001418637"/>
    </source>
</evidence>
<name>A0ABV0BPC8_9HYPH</name>
<proteinExistence type="predicted"/>
<dbReference type="RefSeq" id="WP_346337430.1">
    <property type="nucleotide sequence ID" value="NZ_JBBYXI010000003.1"/>
</dbReference>
<protein>
    <submittedName>
        <fullName evidence="1">Uncharacterized protein</fullName>
    </submittedName>
</protein>
<reference evidence="1 2" key="1">
    <citation type="submission" date="2024-04" db="EMBL/GenBank/DDBJ databases">
        <title>A novel species isolated from cricket.</title>
        <authorList>
            <person name="Wang H.-C."/>
        </authorList>
    </citation>
    <scope>NUCLEOTIDE SEQUENCE [LARGE SCALE GENOMIC DNA]</scope>
    <source>
        <strain evidence="1 2">WL0021</strain>
    </source>
</reference>
<gene>
    <name evidence="1" type="ORF">WJT86_10065</name>
</gene>